<dbReference type="AlphaFoldDB" id="A0A0F6Q8U3"/>
<dbReference type="EMBL" id="KP706798">
    <property type="protein sequence ID" value="AKD28080.1"/>
    <property type="molecule type" value="Genomic_DNA"/>
</dbReference>
<proteinExistence type="predicted"/>
<evidence type="ECO:0000313" key="1">
    <source>
        <dbReference type="EMBL" id="AKD28080.1"/>
    </source>
</evidence>
<gene>
    <name evidence="1" type="primary">U38</name>
</gene>
<reference evidence="1" key="1">
    <citation type="journal article" date="2015" name="J. Virol.">
        <title>Genomic and Proteomic Analyses Indicate that Banchine and Campoplegine Polydnaviruses Have Similar, if Not Identical, Viral Ancestors.</title>
        <authorList>
            <person name="Beliveau C."/>
            <person name="Cohen A."/>
            <person name="Stewart D."/>
            <person name="Periquet G."/>
            <person name="Djoumad A."/>
            <person name="Kuhn L."/>
            <person name="Stoltz D."/>
            <person name="Volkoff A.-N."/>
            <person name="Herniou E."/>
            <person name="Drezen J.-M."/>
            <person name="Cusson M."/>
        </authorList>
    </citation>
    <scope>NUCLEOTIDE SEQUENCE</scope>
</reference>
<accession>A0A0F6Q8U3</accession>
<organism evidence="1">
    <name type="scientific">Glypta fumiferanae</name>
    <dbReference type="NCBI Taxonomy" id="389681"/>
    <lineage>
        <taxon>Eukaryota</taxon>
        <taxon>Metazoa</taxon>
        <taxon>Ecdysozoa</taxon>
        <taxon>Arthropoda</taxon>
        <taxon>Hexapoda</taxon>
        <taxon>Insecta</taxon>
        <taxon>Pterygota</taxon>
        <taxon>Neoptera</taxon>
        <taxon>Endopterygota</taxon>
        <taxon>Hymenoptera</taxon>
        <taxon>Apocrita</taxon>
        <taxon>Ichneumonoidea</taxon>
        <taxon>Ichneumonidae</taxon>
        <taxon>Banchinae</taxon>
        <taxon>Glypta</taxon>
    </lineage>
</organism>
<name>A0A0F6Q8U3_9HYME</name>
<protein>
    <submittedName>
        <fullName evidence="1">Uncharacterized protein</fullName>
    </submittedName>
</protein>
<sequence length="175" mass="20047">MVIFVKLKRPKYMNNDDYSSSYSMSFKTRIGVLNIALENIADNTNVLDLCDERLNELRQLKLRYYTVVPIVIAECNTTALTSEESIIRELVSSSRGRYAAINQLPSVNRISCYEKILRRQYFNPRSQLTCAFMIIMSAATYQSGSLRIVTELAAYTGDIHLYFLVLSDHRAKLPV</sequence>